<protein>
    <recommendedName>
        <fullName evidence="3">Zn(2)-C6 fungal-type domain-containing protein</fullName>
    </recommendedName>
</protein>
<evidence type="ECO:0000256" key="2">
    <source>
        <dbReference type="SAM" id="MobiDB-lite"/>
    </source>
</evidence>
<dbReference type="Pfam" id="PF00172">
    <property type="entry name" value="Zn_clus"/>
    <property type="match status" value="1"/>
</dbReference>
<evidence type="ECO:0000313" key="4">
    <source>
        <dbReference type="EMBL" id="KEQ75120.1"/>
    </source>
</evidence>
<evidence type="ECO:0000259" key="3">
    <source>
        <dbReference type="PROSITE" id="PS50048"/>
    </source>
</evidence>
<dbReference type="PROSITE" id="PS00463">
    <property type="entry name" value="ZN2_CY6_FUNGAL_1"/>
    <property type="match status" value="1"/>
</dbReference>
<dbReference type="CDD" id="cd00067">
    <property type="entry name" value="GAL4"/>
    <property type="match status" value="1"/>
</dbReference>
<dbReference type="GeneID" id="25413382"/>
<accession>A0A074WPR5</accession>
<organism evidence="4 5">
    <name type="scientific">Aureobasidium namibiae CBS 147.97</name>
    <dbReference type="NCBI Taxonomy" id="1043004"/>
    <lineage>
        <taxon>Eukaryota</taxon>
        <taxon>Fungi</taxon>
        <taxon>Dikarya</taxon>
        <taxon>Ascomycota</taxon>
        <taxon>Pezizomycotina</taxon>
        <taxon>Dothideomycetes</taxon>
        <taxon>Dothideomycetidae</taxon>
        <taxon>Dothideales</taxon>
        <taxon>Saccotheciaceae</taxon>
        <taxon>Aureobasidium</taxon>
    </lineage>
</organism>
<dbReference type="GO" id="GO:0000981">
    <property type="term" value="F:DNA-binding transcription factor activity, RNA polymerase II-specific"/>
    <property type="evidence" value="ECO:0007669"/>
    <property type="project" value="InterPro"/>
</dbReference>
<name>A0A074WPR5_9PEZI</name>
<feature type="compositionally biased region" description="Polar residues" evidence="2">
    <location>
        <begin position="80"/>
        <end position="96"/>
    </location>
</feature>
<dbReference type="GO" id="GO:0008270">
    <property type="term" value="F:zinc ion binding"/>
    <property type="evidence" value="ECO:0007669"/>
    <property type="project" value="InterPro"/>
</dbReference>
<dbReference type="RefSeq" id="XP_013429193.1">
    <property type="nucleotide sequence ID" value="XM_013573739.1"/>
</dbReference>
<dbReference type="Gene3D" id="4.10.240.10">
    <property type="entry name" value="Zn(2)-C6 fungal-type DNA-binding domain"/>
    <property type="match status" value="1"/>
</dbReference>
<evidence type="ECO:0000313" key="5">
    <source>
        <dbReference type="Proteomes" id="UP000027730"/>
    </source>
</evidence>
<dbReference type="STRING" id="1043004.A0A074WPR5"/>
<proteinExistence type="predicted"/>
<dbReference type="InterPro" id="IPR001138">
    <property type="entry name" value="Zn2Cys6_DnaBD"/>
</dbReference>
<reference evidence="4 5" key="1">
    <citation type="journal article" date="2014" name="BMC Genomics">
        <title>Genome sequencing of four Aureobasidium pullulans varieties: biotechnological potential, stress tolerance, and description of new species.</title>
        <authorList>
            <person name="Gostin Ar C."/>
            <person name="Ohm R.A."/>
            <person name="Kogej T."/>
            <person name="Sonjak S."/>
            <person name="Turk M."/>
            <person name="Zajc J."/>
            <person name="Zalar P."/>
            <person name="Grube M."/>
            <person name="Sun H."/>
            <person name="Han J."/>
            <person name="Sharma A."/>
            <person name="Chiniquy J."/>
            <person name="Ngan C.Y."/>
            <person name="Lipzen A."/>
            <person name="Barry K."/>
            <person name="Grigoriev I.V."/>
            <person name="Gunde-Cimerman N."/>
        </authorList>
    </citation>
    <scope>NUCLEOTIDE SEQUENCE [LARGE SCALE GENOMIC DNA]</scope>
    <source>
        <strain evidence="4 5">CBS 147.97</strain>
    </source>
</reference>
<dbReference type="Proteomes" id="UP000027730">
    <property type="component" value="Unassembled WGS sequence"/>
</dbReference>
<dbReference type="PROSITE" id="PS50048">
    <property type="entry name" value="ZN2_CY6_FUNGAL_2"/>
    <property type="match status" value="1"/>
</dbReference>
<dbReference type="InterPro" id="IPR036864">
    <property type="entry name" value="Zn2-C6_fun-type_DNA-bd_sf"/>
</dbReference>
<dbReference type="HOGENOM" id="CLU_598487_0_0_1"/>
<gene>
    <name evidence="4" type="ORF">M436DRAFT_62525</name>
</gene>
<dbReference type="AlphaFoldDB" id="A0A074WPR5"/>
<dbReference type="OrthoDB" id="10261408at2759"/>
<keyword evidence="5" id="KW-1185">Reference proteome</keyword>
<keyword evidence="1" id="KW-0539">Nucleus</keyword>
<sequence length="457" mass="50436">MGTMFPTLKFKDASSMTQIDIQAANESLNRGKGVRKACNSCRIGRCRCSGQRTGCDKCRDKELECVYEEASLRAKRKSIAQDQNDTSNNEQANPSSFEVEGSQDQYILDTTVWPAPPESLSPYSRLHHIEQGICPSVTPTITTVGVDTYEANMLDVDSTSTNSTGSFNLDPQFESSDQGCDVDVGIAYDFEDLDFHSLIPQDEPFPFAAQICGDFSNLDIPTMQLSTELDLQNVDTAIGDSKNFDCPVPRGCRKLTRPIINLDHAAHIPSGDERYSPNTVEASSNHTSPAEAARPSIPPAWNSSNSPCDCMAKATSLLGRLEDIATQGATQPDCSLRAHRQALSIIAKALDCVLCRKTNSLIALLVLVVVRLVGAINPLCQTPSAKIQLRLGEYDIDPTEEWPQLVRCLMSMQLVKLRYLLRRSWSLSDGPAYEMHREMLSRACNGFRRSWVQLNGE</sequence>
<dbReference type="EMBL" id="KL584706">
    <property type="protein sequence ID" value="KEQ75120.1"/>
    <property type="molecule type" value="Genomic_DNA"/>
</dbReference>
<feature type="domain" description="Zn(2)-C6 fungal-type" evidence="3">
    <location>
        <begin position="37"/>
        <end position="67"/>
    </location>
</feature>
<feature type="compositionally biased region" description="Polar residues" evidence="2">
    <location>
        <begin position="276"/>
        <end position="288"/>
    </location>
</feature>
<feature type="region of interest" description="Disordered" evidence="2">
    <location>
        <begin position="268"/>
        <end position="303"/>
    </location>
</feature>
<feature type="region of interest" description="Disordered" evidence="2">
    <location>
        <begin position="77"/>
        <end position="101"/>
    </location>
</feature>
<evidence type="ECO:0000256" key="1">
    <source>
        <dbReference type="ARBA" id="ARBA00023242"/>
    </source>
</evidence>
<dbReference type="SUPFAM" id="SSF57701">
    <property type="entry name" value="Zn2/Cys6 DNA-binding domain"/>
    <property type="match status" value="1"/>
</dbReference>